<dbReference type="Gene3D" id="3.40.50.300">
    <property type="entry name" value="P-loop containing nucleotide triphosphate hydrolases"/>
    <property type="match status" value="1"/>
</dbReference>
<dbReference type="EMBL" id="JAAQRI010000469">
    <property type="protein sequence ID" value="KAF5614116.1"/>
    <property type="molecule type" value="Genomic_DNA"/>
</dbReference>
<dbReference type="InterPro" id="IPR027417">
    <property type="entry name" value="P-loop_NTPase"/>
</dbReference>
<dbReference type="Pfam" id="PF24883">
    <property type="entry name" value="NPHP3_N"/>
    <property type="match status" value="1"/>
</dbReference>
<dbReference type="OrthoDB" id="538223at2759"/>
<evidence type="ECO:0000313" key="3">
    <source>
        <dbReference type="EMBL" id="KAF5614116.1"/>
    </source>
</evidence>
<dbReference type="PANTHER" id="PTHR10039">
    <property type="entry name" value="AMELOGENIN"/>
    <property type="match status" value="1"/>
</dbReference>
<organism evidence="3 4">
    <name type="scientific">Fusarium tjaetaba</name>
    <dbReference type="NCBI Taxonomy" id="1567544"/>
    <lineage>
        <taxon>Eukaryota</taxon>
        <taxon>Fungi</taxon>
        <taxon>Dikarya</taxon>
        <taxon>Ascomycota</taxon>
        <taxon>Pezizomycotina</taxon>
        <taxon>Sordariomycetes</taxon>
        <taxon>Hypocreomycetidae</taxon>
        <taxon>Hypocreales</taxon>
        <taxon>Nectriaceae</taxon>
        <taxon>Fusarium</taxon>
        <taxon>Fusarium fujikuroi species complex</taxon>
    </lineage>
</organism>
<sequence length="460" mass="52487">MSPTILTGDNYGVQVANNYGVTEAHFHAERDDQRECFRSLRQTDPRSDKKRIEETRGGLYSASCAWILEQSDFVRWRHDAERRMLWIKGDPGKGKTKLLCSVIDEQEKDAEKGQRPCNFFCQATDARLSTATSVLRGLLYLLAEQDPSLLDKYILERYKRAGSILFTEKNAWTTLSTLFTEMMSDSRLDGKVFIIDGLDECEVDRATLLRFIVNAARWTRTKWLISSRNRSNIESELGKIGPEVGLSLELTENAERIADANNEALLILIRDTVRRRAQGAFLRAALVIEELQDAQPWDVEEILDNRPKKLYDRMFEQIQGLPKGNPENCRKVLASLLVAYQPLQLAELRVFSSLPPKVLAEDYIRRLVGQCASSLTIRDHIIYFVHQSAKEFLLGKKPYMKDRHHSTSFSSRVQWTYSARRFDATSTASDTQVYLLKPSILPSLTHWLMRGIPASSGGTT</sequence>
<evidence type="ECO:0000313" key="4">
    <source>
        <dbReference type="Proteomes" id="UP000530670"/>
    </source>
</evidence>
<name>A0A8H5V872_9HYPO</name>
<dbReference type="AlphaFoldDB" id="A0A8H5V872"/>
<evidence type="ECO:0000259" key="2">
    <source>
        <dbReference type="PROSITE" id="PS50837"/>
    </source>
</evidence>
<dbReference type="InterPro" id="IPR007111">
    <property type="entry name" value="NACHT_NTPase"/>
</dbReference>
<keyword evidence="4" id="KW-1185">Reference proteome</keyword>
<proteinExistence type="predicted"/>
<accession>A0A8H5V872</accession>
<keyword evidence="1" id="KW-0677">Repeat</keyword>
<evidence type="ECO:0000256" key="1">
    <source>
        <dbReference type="ARBA" id="ARBA00022737"/>
    </source>
</evidence>
<comment type="caution">
    <text evidence="3">The sequence shown here is derived from an EMBL/GenBank/DDBJ whole genome shotgun (WGS) entry which is preliminary data.</text>
</comment>
<dbReference type="SUPFAM" id="SSF52540">
    <property type="entry name" value="P-loop containing nucleoside triphosphate hydrolases"/>
    <property type="match status" value="1"/>
</dbReference>
<feature type="domain" description="NACHT" evidence="2">
    <location>
        <begin position="83"/>
        <end position="228"/>
    </location>
</feature>
<dbReference type="InterPro" id="IPR056884">
    <property type="entry name" value="NPHP3-like_N"/>
</dbReference>
<protein>
    <submittedName>
        <fullName evidence="3">Vegetative incompatibility het-E-1</fullName>
    </submittedName>
</protein>
<dbReference type="PROSITE" id="PS50837">
    <property type="entry name" value="NACHT"/>
    <property type="match status" value="1"/>
</dbReference>
<dbReference type="GeneID" id="59299212"/>
<dbReference type="Proteomes" id="UP000530670">
    <property type="component" value="Unassembled WGS sequence"/>
</dbReference>
<reference evidence="3 4" key="1">
    <citation type="submission" date="2020-05" db="EMBL/GenBank/DDBJ databases">
        <title>Identification and distribution of gene clusters putatively required for synthesis of sphingolipid metabolism inhibitors in phylogenetically diverse species of the filamentous fungus Fusarium.</title>
        <authorList>
            <person name="Kim H.-S."/>
            <person name="Busman M."/>
            <person name="Brown D.W."/>
            <person name="Divon H."/>
            <person name="Uhlig S."/>
            <person name="Proctor R.H."/>
        </authorList>
    </citation>
    <scope>NUCLEOTIDE SEQUENCE [LARGE SCALE GENOMIC DNA]</scope>
    <source>
        <strain evidence="3 4">NRRL 66243</strain>
    </source>
</reference>
<gene>
    <name evidence="3" type="ORF">FTJAE_13766</name>
</gene>
<dbReference type="RefSeq" id="XP_037199213.1">
    <property type="nucleotide sequence ID" value="XM_037346942.1"/>
</dbReference>